<feature type="chain" id="PRO_5046893116" description="Secreted protein" evidence="1">
    <location>
        <begin position="25"/>
        <end position="72"/>
    </location>
</feature>
<evidence type="ECO:0000313" key="2">
    <source>
        <dbReference type="EMBL" id="KAK7532518.1"/>
    </source>
</evidence>
<proteinExistence type="predicted"/>
<accession>A0ABR1LD34</accession>
<dbReference type="EMBL" id="JBBPDW010000051">
    <property type="protein sequence ID" value="KAK7532518.1"/>
    <property type="molecule type" value="Genomic_DNA"/>
</dbReference>
<dbReference type="Proteomes" id="UP001365128">
    <property type="component" value="Unassembled WGS sequence"/>
</dbReference>
<evidence type="ECO:0000313" key="3">
    <source>
        <dbReference type="Proteomes" id="UP001365128"/>
    </source>
</evidence>
<comment type="caution">
    <text evidence="2">The sequence shown here is derived from an EMBL/GenBank/DDBJ whole genome shotgun (WGS) entry which is preliminary data.</text>
</comment>
<feature type="signal peptide" evidence="1">
    <location>
        <begin position="1"/>
        <end position="24"/>
    </location>
</feature>
<keyword evidence="3" id="KW-1185">Reference proteome</keyword>
<sequence>MWQHHKDRERLLLLGLLHAASALARDRAGTHHSIRVKGKSLGSHPSKPHWNSRTFWHFFTFACTPTSVKVLS</sequence>
<reference evidence="2 3" key="1">
    <citation type="submission" date="2024-04" db="EMBL/GenBank/DDBJ databases">
        <title>Phyllosticta paracitricarpa is synonymous to the EU quarantine fungus P. citricarpa based on phylogenomic analyses.</title>
        <authorList>
            <consortium name="Lawrence Berkeley National Laboratory"/>
            <person name="Van Ingen-Buijs V.A."/>
            <person name="Van Westerhoven A.C."/>
            <person name="Haridas S."/>
            <person name="Skiadas P."/>
            <person name="Martin F."/>
            <person name="Groenewald J.Z."/>
            <person name="Crous P.W."/>
            <person name="Seidl M.F."/>
        </authorList>
    </citation>
    <scope>NUCLEOTIDE SEQUENCE [LARGE SCALE GENOMIC DNA]</scope>
    <source>
        <strain evidence="2 3">CBS 122670</strain>
    </source>
</reference>
<name>A0ABR1LD34_9PEZI</name>
<protein>
    <recommendedName>
        <fullName evidence="4">Secreted protein</fullName>
    </recommendedName>
</protein>
<keyword evidence="1" id="KW-0732">Signal</keyword>
<gene>
    <name evidence="2" type="ORF">IWX46DRAFT_614359</name>
</gene>
<evidence type="ECO:0008006" key="4">
    <source>
        <dbReference type="Google" id="ProtNLM"/>
    </source>
</evidence>
<organism evidence="2 3">
    <name type="scientific">Phyllosticta citricarpa</name>
    <dbReference type="NCBI Taxonomy" id="55181"/>
    <lineage>
        <taxon>Eukaryota</taxon>
        <taxon>Fungi</taxon>
        <taxon>Dikarya</taxon>
        <taxon>Ascomycota</taxon>
        <taxon>Pezizomycotina</taxon>
        <taxon>Dothideomycetes</taxon>
        <taxon>Dothideomycetes incertae sedis</taxon>
        <taxon>Botryosphaeriales</taxon>
        <taxon>Phyllostictaceae</taxon>
        <taxon>Phyllosticta</taxon>
    </lineage>
</organism>
<evidence type="ECO:0000256" key="1">
    <source>
        <dbReference type="SAM" id="SignalP"/>
    </source>
</evidence>